<dbReference type="eggNOG" id="ENOG502T8W6">
    <property type="taxonomic scope" value="Eukaryota"/>
</dbReference>
<dbReference type="AlphaFoldDB" id="W5JB80"/>
<dbReference type="InterPro" id="IPR043030">
    <property type="entry name" value="BGBP_N_sf"/>
</dbReference>
<evidence type="ECO:0000313" key="3">
    <source>
        <dbReference type="EMBL" id="ETN60105.1"/>
    </source>
</evidence>
<gene>
    <name evidence="3" type="ORF">AND_008283</name>
</gene>
<dbReference type="PROSITE" id="PS51969">
    <property type="entry name" value="CBM39"/>
    <property type="match status" value="1"/>
</dbReference>
<reference evidence="4" key="4">
    <citation type="submission" date="2015-06" db="UniProtKB">
        <authorList>
            <consortium name="EnsemblMetazoa"/>
        </authorList>
    </citation>
    <scope>IDENTIFICATION</scope>
</reference>
<accession>W5JB80</accession>
<dbReference type="HOGENOM" id="CLU_1042873_0_0_1"/>
<evidence type="ECO:0000313" key="4">
    <source>
        <dbReference type="EnsemblMetazoa" id="ADAC008283-PA"/>
    </source>
</evidence>
<dbReference type="Pfam" id="PF15886">
    <property type="entry name" value="CBM39"/>
    <property type="match status" value="1"/>
</dbReference>
<evidence type="ECO:0000259" key="2">
    <source>
        <dbReference type="PROSITE" id="PS51969"/>
    </source>
</evidence>
<dbReference type="GO" id="GO:0030246">
    <property type="term" value="F:carbohydrate binding"/>
    <property type="evidence" value="ECO:0007669"/>
    <property type="project" value="InterPro"/>
</dbReference>
<protein>
    <recommendedName>
        <fullName evidence="2">CBM39 domain-containing protein</fullName>
    </recommendedName>
</protein>
<sequence>MRTIYLFCCILAIIAGTFGKRYTGNRRGSSRATCNWLNERLEILYPRGLRIAQPKSSSLVSFGIEVYLNREQQQQQQQVGHDAMVPCDVCVNSTVATSDATTIELFHPTAIIRAKDHFQYAITNYYRDGVVRQYRCSFYVAQDRLRYEAPIAPSSCRTSIARTTDLAKPSQNDKMLLEEILNESIGQCIEQTNMLVMADSNTVRTRTQMEQYVRSRLNALVPGLDWGNGFKLIYKSEEGLVFELESLIAKKKLLRLVQSIEKAKDIQDYDSVPPSYHDIREYDIV</sequence>
<dbReference type="Proteomes" id="UP000000673">
    <property type="component" value="Unassembled WGS sequence"/>
</dbReference>
<reference evidence="3" key="3">
    <citation type="journal article" date="2013" name="Nucleic Acids Res.">
        <title>The genome of Anopheles darlingi, the main neotropical malaria vector.</title>
        <authorList>
            <person name="Marinotti O."/>
            <person name="Cerqueira G.C."/>
            <person name="de Almeida L.G."/>
            <person name="Ferro M.I."/>
            <person name="Loreto E.L."/>
            <person name="Zaha A."/>
            <person name="Teixeira S.M."/>
            <person name="Wespiser A.R."/>
            <person name="Almeida E Silva A."/>
            <person name="Schlindwein A.D."/>
            <person name="Pacheco A.C."/>
            <person name="Silva A.L."/>
            <person name="Graveley B.R."/>
            <person name="Walenz B.P."/>
            <person name="Lima Bde A."/>
            <person name="Ribeiro C.A."/>
            <person name="Nunes-Silva C.G."/>
            <person name="de Carvalho C.R."/>
            <person name="Soares C.M."/>
            <person name="de Menezes C.B."/>
            <person name="Matiolli C."/>
            <person name="Caffrey D."/>
            <person name="Araujo D.A."/>
            <person name="de Oliveira D.M."/>
            <person name="Golenbock D."/>
            <person name="Grisard E.C."/>
            <person name="Fantinatti-Garboggini F."/>
            <person name="de Carvalho F.M."/>
            <person name="Barcellos F.G."/>
            <person name="Prosdocimi F."/>
            <person name="May G."/>
            <person name="Azevedo Junior G.M."/>
            <person name="Guimaraes G.M."/>
            <person name="Goldman G.H."/>
            <person name="Padilha I.Q."/>
            <person name="Batista Jda S."/>
            <person name="Ferro J.A."/>
            <person name="Ribeiro J.M."/>
            <person name="Fietto J.L."/>
            <person name="Dabbas K.M."/>
            <person name="Cerdeira L."/>
            <person name="Agnez-Lima L.F."/>
            <person name="Brocchi M."/>
            <person name="de Carvalho M.O."/>
            <person name="Teixeira Mde M."/>
            <person name="Diniz Maia Mde M."/>
            <person name="Goldman M.H."/>
            <person name="Cruz Schneider M.P."/>
            <person name="Felipe M.S."/>
            <person name="Hungria M."/>
            <person name="Nicolas M.F."/>
            <person name="Pereira M."/>
            <person name="Montes M.A."/>
            <person name="Cantao M.E."/>
            <person name="Vincentz M."/>
            <person name="Rafael M.S."/>
            <person name="Silverman N."/>
            <person name="Stoco P.H."/>
            <person name="Souza R.C."/>
            <person name="Vicentini R."/>
            <person name="Gazzinelli R.T."/>
            <person name="Neves Rde O."/>
            <person name="Silva R."/>
            <person name="Astolfi-Filho S."/>
            <person name="Maciel T.E."/>
            <person name="Urmenyi T.P."/>
            <person name="Tadei W.P."/>
            <person name="Camargo E.P."/>
            <person name="de Vasconcelos A.T."/>
        </authorList>
    </citation>
    <scope>NUCLEOTIDE SEQUENCE</scope>
</reference>
<keyword evidence="5" id="KW-1185">Reference proteome</keyword>
<feature type="domain" description="CBM39" evidence="2">
    <location>
        <begin position="34"/>
        <end position="145"/>
    </location>
</feature>
<dbReference type="EMBL" id="ADMH02001976">
    <property type="protein sequence ID" value="ETN60105.1"/>
    <property type="molecule type" value="Genomic_DNA"/>
</dbReference>
<dbReference type="InterPro" id="IPR031756">
    <property type="entry name" value="BGBP_N"/>
</dbReference>
<evidence type="ECO:0000313" key="5">
    <source>
        <dbReference type="Proteomes" id="UP000000673"/>
    </source>
</evidence>
<dbReference type="VEuPathDB" id="VectorBase:ADAR2_002726"/>
<dbReference type="Gene3D" id="2.60.40.2140">
    <property type="entry name" value="Beta-1,3-glucan-recognition protein, N-terminal domain"/>
    <property type="match status" value="1"/>
</dbReference>
<reference evidence="3 5" key="1">
    <citation type="journal article" date="2010" name="BMC Genomics">
        <title>Combination of measures distinguishes pre-miRNAs from other stem-loops in the genome of the newly sequenced Anopheles darlingi.</title>
        <authorList>
            <person name="Mendes N.D."/>
            <person name="Freitas A.T."/>
            <person name="Vasconcelos A.T."/>
            <person name="Sagot M.F."/>
        </authorList>
    </citation>
    <scope>NUCLEOTIDE SEQUENCE</scope>
</reference>
<keyword evidence="1" id="KW-0732">Signal</keyword>
<reference evidence="3" key="2">
    <citation type="submission" date="2010-05" db="EMBL/GenBank/DDBJ databases">
        <authorList>
            <person name="Almeida L.G."/>
            <person name="Nicolas M.F."/>
            <person name="Souza R.C."/>
            <person name="Vasconcelos A.T.R."/>
        </authorList>
    </citation>
    <scope>NUCLEOTIDE SEQUENCE</scope>
</reference>
<organism evidence="3">
    <name type="scientific">Anopheles darlingi</name>
    <name type="common">Mosquito</name>
    <dbReference type="NCBI Taxonomy" id="43151"/>
    <lineage>
        <taxon>Eukaryota</taxon>
        <taxon>Metazoa</taxon>
        <taxon>Ecdysozoa</taxon>
        <taxon>Arthropoda</taxon>
        <taxon>Hexapoda</taxon>
        <taxon>Insecta</taxon>
        <taxon>Pterygota</taxon>
        <taxon>Neoptera</taxon>
        <taxon>Endopterygota</taxon>
        <taxon>Diptera</taxon>
        <taxon>Nematocera</taxon>
        <taxon>Culicoidea</taxon>
        <taxon>Culicidae</taxon>
        <taxon>Anophelinae</taxon>
        <taxon>Anopheles</taxon>
    </lineage>
</organism>
<dbReference type="EnsemblMetazoa" id="ADAC008283-RA">
    <property type="protein sequence ID" value="ADAC008283-PA"/>
    <property type="gene ID" value="ADAC008283"/>
</dbReference>
<evidence type="ECO:0000256" key="1">
    <source>
        <dbReference type="SAM" id="SignalP"/>
    </source>
</evidence>
<name>W5JB80_ANODA</name>
<feature type="signal peptide" evidence="1">
    <location>
        <begin position="1"/>
        <end position="19"/>
    </location>
</feature>
<feature type="chain" id="PRO_5010155187" description="CBM39 domain-containing protein" evidence="1">
    <location>
        <begin position="20"/>
        <end position="285"/>
    </location>
</feature>
<proteinExistence type="predicted"/>
<dbReference type="VEuPathDB" id="VectorBase:ADAC008283"/>